<feature type="domain" description="Pyrroline-5-carboxylate reductase catalytic N-terminal" evidence="8">
    <location>
        <begin position="10"/>
        <end position="102"/>
    </location>
</feature>
<dbReference type="EC" id="1.5.1.2" evidence="4 5"/>
<dbReference type="Gene3D" id="1.10.3730.10">
    <property type="entry name" value="ProC C-terminal domain-like"/>
    <property type="match status" value="1"/>
</dbReference>
<dbReference type="Gene3D" id="3.40.50.720">
    <property type="entry name" value="NAD(P)-binding Rossmann-like Domain"/>
    <property type="match status" value="1"/>
</dbReference>
<comment type="catalytic activity">
    <reaction evidence="4 7">
        <text>L-proline + NADP(+) = (S)-1-pyrroline-5-carboxylate + NADPH + 2 H(+)</text>
        <dbReference type="Rhea" id="RHEA:14109"/>
        <dbReference type="ChEBI" id="CHEBI:15378"/>
        <dbReference type="ChEBI" id="CHEBI:17388"/>
        <dbReference type="ChEBI" id="CHEBI:57783"/>
        <dbReference type="ChEBI" id="CHEBI:58349"/>
        <dbReference type="ChEBI" id="CHEBI:60039"/>
        <dbReference type="EC" id="1.5.1.2"/>
    </reaction>
</comment>
<dbReference type="GO" id="GO:0004735">
    <property type="term" value="F:pyrroline-5-carboxylate reductase activity"/>
    <property type="evidence" value="ECO:0007669"/>
    <property type="project" value="UniProtKB-UniRule"/>
</dbReference>
<proteinExistence type="inferred from homology"/>
<keyword evidence="4 7" id="KW-0641">Proline biosynthesis</keyword>
<dbReference type="NCBIfam" id="TIGR00112">
    <property type="entry name" value="proC"/>
    <property type="match status" value="1"/>
</dbReference>
<comment type="catalytic activity">
    <reaction evidence="4">
        <text>L-proline + NAD(+) = (S)-1-pyrroline-5-carboxylate + NADH + 2 H(+)</text>
        <dbReference type="Rhea" id="RHEA:14105"/>
        <dbReference type="ChEBI" id="CHEBI:15378"/>
        <dbReference type="ChEBI" id="CHEBI:17388"/>
        <dbReference type="ChEBI" id="CHEBI:57540"/>
        <dbReference type="ChEBI" id="CHEBI:57945"/>
        <dbReference type="ChEBI" id="CHEBI:60039"/>
        <dbReference type="EC" id="1.5.1.2"/>
    </reaction>
</comment>
<feature type="binding site" evidence="6">
    <location>
        <begin position="13"/>
        <end position="18"/>
    </location>
    <ligand>
        <name>NADP(+)</name>
        <dbReference type="ChEBI" id="CHEBI:58349"/>
    </ligand>
</feature>
<feature type="binding site" evidence="6">
    <location>
        <begin position="73"/>
        <end position="76"/>
    </location>
    <ligand>
        <name>NADP(+)</name>
        <dbReference type="ChEBI" id="CHEBI:58349"/>
    </ligand>
</feature>
<dbReference type="Pfam" id="PF03807">
    <property type="entry name" value="F420_oxidored"/>
    <property type="match status" value="1"/>
</dbReference>
<accession>A0A1U9JXW7</accession>
<protein>
    <recommendedName>
        <fullName evidence="4 5">Pyrroline-5-carboxylate reductase</fullName>
        <shortName evidence="4">P5C reductase</shortName>
        <shortName evidence="4">P5CR</shortName>
        <ecNumber evidence="4 5">1.5.1.2</ecNumber>
    </recommendedName>
    <alternativeName>
        <fullName evidence="4">PCA reductase</fullName>
    </alternativeName>
</protein>
<evidence type="ECO:0000256" key="7">
    <source>
        <dbReference type="RuleBase" id="RU003903"/>
    </source>
</evidence>
<comment type="similarity">
    <text evidence="1 4 7">Belongs to the pyrroline-5-carboxylate reductase family.</text>
</comment>
<dbReference type="OrthoDB" id="9805754at2"/>
<dbReference type="FunFam" id="1.10.3730.10:FF:000001">
    <property type="entry name" value="Pyrroline-5-carboxylate reductase"/>
    <property type="match status" value="1"/>
</dbReference>
<evidence type="ECO:0000259" key="8">
    <source>
        <dbReference type="Pfam" id="PF03807"/>
    </source>
</evidence>
<evidence type="ECO:0000313" key="11">
    <source>
        <dbReference type="Proteomes" id="UP000189369"/>
    </source>
</evidence>
<dbReference type="HAMAP" id="MF_01925">
    <property type="entry name" value="P5C_reductase"/>
    <property type="match status" value="1"/>
</dbReference>
<dbReference type="InterPro" id="IPR028939">
    <property type="entry name" value="P5C_Rdtase_cat_N"/>
</dbReference>
<evidence type="ECO:0000256" key="4">
    <source>
        <dbReference type="HAMAP-Rule" id="MF_01925"/>
    </source>
</evidence>
<dbReference type="EMBL" id="CP019697">
    <property type="protein sequence ID" value="AQS50618.1"/>
    <property type="molecule type" value="Genomic_DNA"/>
</dbReference>
<dbReference type="InterPro" id="IPR029036">
    <property type="entry name" value="P5CR_dimer"/>
</dbReference>
<name>A0A1U9JXW7_9BURK</name>
<dbReference type="InterPro" id="IPR053790">
    <property type="entry name" value="P5CR-like_CS"/>
</dbReference>
<dbReference type="Proteomes" id="UP000189369">
    <property type="component" value="Chromosome"/>
</dbReference>
<evidence type="ECO:0000256" key="2">
    <source>
        <dbReference type="ARBA" id="ARBA00022857"/>
    </source>
</evidence>
<evidence type="ECO:0000313" key="10">
    <source>
        <dbReference type="EMBL" id="AQS50618.1"/>
    </source>
</evidence>
<dbReference type="KEGG" id="phn:PAEH1_01930"/>
<comment type="subcellular location">
    <subcellularLocation>
        <location evidence="4">Cytoplasm</location>
    </subcellularLocation>
</comment>
<keyword evidence="2 4" id="KW-0521">NADP</keyword>
<sequence>MINEKHTLTFAFIGGGNMASALSAGLIGKRCAASDVLVIDPVETVRQRWQDLGTQTAATVTEQLAQQRIWIVAVKPQHMKEVLLQCQPHVKDDTLIISVAAGIAAQNIAQWLAQHGKPHQRVIRAMPNTPAFIGCGATGLMALAAVEPNDKLIAETVFKTVGEFVWVDNDQAIDAVTALSGSGPAYVFLFLEALIAGAVHQGLSPEQARKLAFATLSGATELAALSPLPLSHLRDNVTSKGGTTAAALDVFNQNGFSELVQKAMDAAQHRAAELAQEFS</sequence>
<dbReference type="STRING" id="643674.PAEH1_01930"/>
<comment type="function">
    <text evidence="4">Catalyzes the reduction of 1-pyrroline-5-carboxylate (PCA) to L-proline.</text>
</comment>
<feature type="domain" description="Pyrroline-5-carboxylate reductase dimerisation" evidence="9">
    <location>
        <begin position="171"/>
        <end position="274"/>
    </location>
</feature>
<dbReference type="PANTHER" id="PTHR11645">
    <property type="entry name" value="PYRROLINE-5-CARBOXYLATE REDUCTASE"/>
    <property type="match status" value="1"/>
</dbReference>
<dbReference type="AlphaFoldDB" id="A0A1U9JXW7"/>
<evidence type="ECO:0000259" key="9">
    <source>
        <dbReference type="Pfam" id="PF14748"/>
    </source>
</evidence>
<dbReference type="PANTHER" id="PTHR11645:SF0">
    <property type="entry name" value="PYRROLINE-5-CARBOXYLATE REDUCTASE 3"/>
    <property type="match status" value="1"/>
</dbReference>
<organism evidence="10 11">
    <name type="scientific">Paenalcaligenes hominis</name>
    <dbReference type="NCBI Taxonomy" id="643674"/>
    <lineage>
        <taxon>Bacteria</taxon>
        <taxon>Pseudomonadati</taxon>
        <taxon>Pseudomonadota</taxon>
        <taxon>Betaproteobacteria</taxon>
        <taxon>Burkholderiales</taxon>
        <taxon>Alcaligenaceae</taxon>
        <taxon>Paenalcaligenes</taxon>
    </lineage>
</organism>
<evidence type="ECO:0000256" key="1">
    <source>
        <dbReference type="ARBA" id="ARBA00005525"/>
    </source>
</evidence>
<dbReference type="Pfam" id="PF14748">
    <property type="entry name" value="P5CR_dimer"/>
    <property type="match status" value="1"/>
</dbReference>
<dbReference type="GO" id="GO:0055129">
    <property type="term" value="P:L-proline biosynthetic process"/>
    <property type="evidence" value="ECO:0007669"/>
    <property type="project" value="UniProtKB-UniRule"/>
</dbReference>
<gene>
    <name evidence="4" type="primary">proC</name>
    <name evidence="10" type="ORF">PAEH1_01930</name>
</gene>
<dbReference type="InterPro" id="IPR008927">
    <property type="entry name" value="6-PGluconate_DH-like_C_sf"/>
</dbReference>
<keyword evidence="3 4" id="KW-0560">Oxidoreductase</keyword>
<dbReference type="SUPFAM" id="SSF48179">
    <property type="entry name" value="6-phosphogluconate dehydrogenase C-terminal domain-like"/>
    <property type="match status" value="1"/>
</dbReference>
<dbReference type="PROSITE" id="PS00521">
    <property type="entry name" value="P5CR"/>
    <property type="match status" value="1"/>
</dbReference>
<evidence type="ECO:0000256" key="6">
    <source>
        <dbReference type="PIRSR" id="PIRSR000193-1"/>
    </source>
</evidence>
<dbReference type="InterPro" id="IPR000304">
    <property type="entry name" value="Pyrroline-COOH_reductase"/>
</dbReference>
<evidence type="ECO:0000256" key="3">
    <source>
        <dbReference type="ARBA" id="ARBA00023002"/>
    </source>
</evidence>
<keyword evidence="4" id="KW-0963">Cytoplasm</keyword>
<dbReference type="UniPathway" id="UPA00098">
    <property type="reaction ID" value="UER00361"/>
</dbReference>
<dbReference type="GO" id="GO:0005737">
    <property type="term" value="C:cytoplasm"/>
    <property type="evidence" value="ECO:0007669"/>
    <property type="project" value="UniProtKB-SubCell"/>
</dbReference>
<evidence type="ECO:0000256" key="5">
    <source>
        <dbReference type="NCBIfam" id="TIGR00112"/>
    </source>
</evidence>
<dbReference type="InterPro" id="IPR036291">
    <property type="entry name" value="NAD(P)-bd_dom_sf"/>
</dbReference>
<keyword evidence="4 7" id="KW-0028">Amino-acid biosynthesis</keyword>
<comment type="pathway">
    <text evidence="4 7">Amino-acid biosynthesis; L-proline biosynthesis; L-proline from L-glutamate 5-semialdehyde: step 1/1.</text>
</comment>
<reference evidence="10 11" key="1">
    <citation type="submission" date="2017-01" db="EMBL/GenBank/DDBJ databases">
        <title>Complete Genome Sequence of Paenalcaligenes hominis, Isolated from a paraplegic Patient with neurogenic bladder.</title>
        <authorList>
            <person name="Mukhopadhyay R."/>
            <person name="Joaquin J."/>
            <person name="Hogue R."/>
            <person name="Kilaru A."/>
            <person name="Jospin G."/>
            <person name="Mars K."/>
            <person name="Eisen J.A."/>
            <person name="Chaturvedi V."/>
        </authorList>
    </citation>
    <scope>NUCLEOTIDE SEQUENCE [LARGE SCALE GENOMIC DNA]</scope>
    <source>
        <strain evidence="10 11">15S00501</strain>
    </source>
</reference>
<dbReference type="SUPFAM" id="SSF51735">
    <property type="entry name" value="NAD(P)-binding Rossmann-fold domains"/>
    <property type="match status" value="1"/>
</dbReference>
<dbReference type="PIRSF" id="PIRSF000193">
    <property type="entry name" value="Pyrrol-5-carb_rd"/>
    <property type="match status" value="1"/>
</dbReference>